<accession>A0AA40ZS59</accession>
<reference evidence="2 3" key="1">
    <citation type="journal article" date="2021" name="Sci. Rep.">
        <title>The distribution of antibiotic resistance genes in chicken gut microbiota commensals.</title>
        <authorList>
            <person name="Juricova H."/>
            <person name="Matiasovicova J."/>
            <person name="Kubasova T."/>
            <person name="Cejkova D."/>
            <person name="Rychlik I."/>
        </authorList>
    </citation>
    <scope>NUCLEOTIDE SEQUENCE [LARGE SCALE GENOMIC DNA]</scope>
    <source>
        <strain evidence="2 3">An421</strain>
    </source>
</reference>
<evidence type="ECO:0000256" key="1">
    <source>
        <dbReference type="SAM" id="Coils"/>
    </source>
</evidence>
<protein>
    <submittedName>
        <fullName evidence="2">Uncharacterized protein</fullName>
    </submittedName>
</protein>
<keyword evidence="1" id="KW-0175">Coiled coil</keyword>
<proteinExistence type="predicted"/>
<dbReference type="AlphaFoldDB" id="A0AA40ZS59"/>
<sequence>MIQQLELLGRTIERQLGVLSAIGRTLDLIEQKEYPPDTTPDKLLEYLQSLNRQLTRCRENFNDKDEWQKKLTSAKSPTVFYYRRRLPPQEEQKYQHTGQKEMKLFDTAMENLEKIFSAKKILSERLCIELRKMLKEVEGQLKENDKLVDKERKEKERQKKLIEEELLRAKRNAAW</sequence>
<keyword evidence="3" id="KW-1185">Reference proteome</keyword>
<name>A0AA40ZS59_9BACT</name>
<evidence type="ECO:0000313" key="3">
    <source>
        <dbReference type="Proteomes" id="UP000698924"/>
    </source>
</evidence>
<dbReference type="EMBL" id="JACJMO010000003">
    <property type="protein sequence ID" value="MBM6856829.1"/>
    <property type="molecule type" value="Genomic_DNA"/>
</dbReference>
<gene>
    <name evidence="2" type="ORF">H6D15_04310</name>
</gene>
<organism evidence="2 3">
    <name type="scientific">Caecibacteroides pullorum</name>
    <dbReference type="NCBI Taxonomy" id="2725562"/>
    <lineage>
        <taxon>Bacteria</taxon>
        <taxon>Pseudomonadati</taxon>
        <taxon>Bacteroidota</taxon>
        <taxon>Bacteroidia</taxon>
        <taxon>Bacteroidales</taxon>
        <taxon>Bacteroidaceae</taxon>
        <taxon>Caecibacteroides</taxon>
    </lineage>
</organism>
<dbReference type="RefSeq" id="WP_204971235.1">
    <property type="nucleotide sequence ID" value="NZ_JAAZTS010000003.1"/>
</dbReference>
<dbReference type="Proteomes" id="UP000698924">
    <property type="component" value="Unassembled WGS sequence"/>
</dbReference>
<comment type="caution">
    <text evidence="2">The sequence shown here is derived from an EMBL/GenBank/DDBJ whole genome shotgun (WGS) entry which is preliminary data.</text>
</comment>
<feature type="coiled-coil region" evidence="1">
    <location>
        <begin position="130"/>
        <end position="172"/>
    </location>
</feature>
<evidence type="ECO:0000313" key="2">
    <source>
        <dbReference type="EMBL" id="MBM6856829.1"/>
    </source>
</evidence>